<dbReference type="STRING" id="990285.RGCCGE502_20250"/>
<dbReference type="HOGENOM" id="CLU_2901097_0_0_5"/>
<sequence>MTLDQRACKRDRYLTRLAAPILLTGAQHKMEFTPKAEAIVRQGFRTLACGAQWPELIGQRLQ</sequence>
<dbReference type="Proteomes" id="UP000014411">
    <property type="component" value="Unassembled WGS sequence"/>
</dbReference>
<proteinExistence type="predicted"/>
<dbReference type="EMBL" id="AEYE02000024">
    <property type="protein sequence ID" value="EPE96516.1"/>
    <property type="molecule type" value="Genomic_DNA"/>
</dbReference>
<gene>
    <name evidence="1" type="ORF">RGCCGE502_20250</name>
</gene>
<dbReference type="AlphaFoldDB" id="S3HTI0"/>
<evidence type="ECO:0000313" key="1">
    <source>
        <dbReference type="EMBL" id="EPE96516.1"/>
    </source>
</evidence>
<comment type="caution">
    <text evidence="1">The sequence shown here is derived from an EMBL/GenBank/DDBJ whole genome shotgun (WGS) entry which is preliminary data.</text>
</comment>
<accession>S3HTI0</accession>
<reference evidence="1 2" key="1">
    <citation type="journal article" date="2012" name="J. Bacteriol.">
        <title>Genome sequence of Rhizobium grahamii CCGE502, a broad-host-range symbiont with low nodulation competitiveness in Phaseolus vulgaris.</title>
        <authorList>
            <person name="Althabegoiti M.J."/>
            <person name="Lozano L."/>
            <person name="Torres-Tejerizo G."/>
            <person name="Ormeno-Orrillo E."/>
            <person name="Rogel M.A."/>
            <person name="Gonzalez V."/>
            <person name="Martinez-Romero E."/>
        </authorList>
    </citation>
    <scope>NUCLEOTIDE SEQUENCE [LARGE SCALE GENOMIC DNA]</scope>
    <source>
        <strain evidence="1 2">CCGE 502</strain>
    </source>
</reference>
<keyword evidence="2" id="KW-1185">Reference proteome</keyword>
<protein>
    <submittedName>
        <fullName evidence="1">Uncharacterized protein</fullName>
    </submittedName>
</protein>
<organism evidence="1 2">
    <name type="scientific">Rhizobium grahamii CCGE 502</name>
    <dbReference type="NCBI Taxonomy" id="990285"/>
    <lineage>
        <taxon>Bacteria</taxon>
        <taxon>Pseudomonadati</taxon>
        <taxon>Pseudomonadota</taxon>
        <taxon>Alphaproteobacteria</taxon>
        <taxon>Hyphomicrobiales</taxon>
        <taxon>Rhizobiaceae</taxon>
        <taxon>Rhizobium/Agrobacterium group</taxon>
        <taxon>Rhizobium</taxon>
    </lineage>
</organism>
<evidence type="ECO:0000313" key="2">
    <source>
        <dbReference type="Proteomes" id="UP000014411"/>
    </source>
</evidence>
<name>S3HTI0_9HYPH</name>